<dbReference type="EMBL" id="JAPTSV010000011">
    <property type="protein sequence ID" value="KAJ1522475.1"/>
    <property type="molecule type" value="Genomic_DNA"/>
</dbReference>
<comment type="caution">
    <text evidence="2">The sequence shown here is derived from an EMBL/GenBank/DDBJ whole genome shotgun (WGS) entry which is preliminary data.</text>
</comment>
<reference evidence="2" key="1">
    <citation type="submission" date="2022-12" db="EMBL/GenBank/DDBJ databases">
        <title>Chromosome-level genome assembly of the bean flower thrips Megalurothrips usitatus.</title>
        <authorList>
            <person name="Ma L."/>
            <person name="Liu Q."/>
            <person name="Li H."/>
            <person name="Cai W."/>
        </authorList>
    </citation>
    <scope>NUCLEOTIDE SEQUENCE</scope>
    <source>
        <strain evidence="2">Cailab_2022a</strain>
    </source>
</reference>
<dbReference type="AlphaFoldDB" id="A0AAV7XCQ3"/>
<proteinExistence type="predicted"/>
<evidence type="ECO:0000256" key="1">
    <source>
        <dbReference type="SAM" id="SignalP"/>
    </source>
</evidence>
<gene>
    <name evidence="2" type="ORF">ONE63_001665</name>
</gene>
<feature type="signal peptide" evidence="1">
    <location>
        <begin position="1"/>
        <end position="19"/>
    </location>
</feature>
<protein>
    <submittedName>
        <fullName evidence="2">Uncharacterized protein</fullName>
    </submittedName>
</protein>
<feature type="chain" id="PRO_5043642040" evidence="1">
    <location>
        <begin position="20"/>
        <end position="92"/>
    </location>
</feature>
<accession>A0AAV7XCQ3</accession>
<evidence type="ECO:0000313" key="3">
    <source>
        <dbReference type="Proteomes" id="UP001075354"/>
    </source>
</evidence>
<name>A0AAV7XCQ3_9NEOP</name>
<keyword evidence="1" id="KW-0732">Signal</keyword>
<dbReference type="Proteomes" id="UP001075354">
    <property type="component" value="Chromosome 11"/>
</dbReference>
<organism evidence="2 3">
    <name type="scientific">Megalurothrips usitatus</name>
    <name type="common">bean blossom thrips</name>
    <dbReference type="NCBI Taxonomy" id="439358"/>
    <lineage>
        <taxon>Eukaryota</taxon>
        <taxon>Metazoa</taxon>
        <taxon>Ecdysozoa</taxon>
        <taxon>Arthropoda</taxon>
        <taxon>Hexapoda</taxon>
        <taxon>Insecta</taxon>
        <taxon>Pterygota</taxon>
        <taxon>Neoptera</taxon>
        <taxon>Paraneoptera</taxon>
        <taxon>Thysanoptera</taxon>
        <taxon>Terebrantia</taxon>
        <taxon>Thripoidea</taxon>
        <taxon>Thripidae</taxon>
        <taxon>Megalurothrips</taxon>
    </lineage>
</organism>
<keyword evidence="3" id="KW-1185">Reference proteome</keyword>
<sequence length="92" mass="9400">MKATLLILAVLAAFALAQAVPAFQDVAPVTIAPPSTKGCVKTALGEVALYFSKVIPNCQQANTNIITTGLCIASSSITGVRAAITLVARCIL</sequence>
<evidence type="ECO:0000313" key="2">
    <source>
        <dbReference type="EMBL" id="KAJ1522475.1"/>
    </source>
</evidence>